<evidence type="ECO:0000256" key="2">
    <source>
        <dbReference type="SAM" id="Phobius"/>
    </source>
</evidence>
<feature type="region of interest" description="Disordered" evidence="1">
    <location>
        <begin position="32"/>
        <end position="62"/>
    </location>
</feature>
<accession>A0A0K8MIW2</accession>
<dbReference type="RefSeq" id="WP_061993765.1">
    <property type="nucleotide sequence ID" value="NZ_DF968005.1"/>
</dbReference>
<evidence type="ECO:0000256" key="1">
    <source>
        <dbReference type="SAM" id="MobiDB-lite"/>
    </source>
</evidence>
<feature type="compositionally biased region" description="Basic and acidic residues" evidence="1">
    <location>
        <begin position="44"/>
        <end position="62"/>
    </location>
</feature>
<evidence type="ECO:0000313" key="3">
    <source>
        <dbReference type="EMBL" id="GAP00476.1"/>
    </source>
</evidence>
<keyword evidence="2" id="KW-0472">Membrane</keyword>
<feature type="transmembrane region" description="Helical" evidence="2">
    <location>
        <begin position="6"/>
        <end position="27"/>
    </location>
</feature>
<dbReference type="OrthoDB" id="2149853at2"/>
<dbReference type="STRING" id="157463.GCA_001047075_01360"/>
<keyword evidence="2" id="KW-1133">Transmembrane helix</keyword>
<feature type="region of interest" description="Disordered" evidence="1">
    <location>
        <begin position="199"/>
        <end position="218"/>
    </location>
</feature>
<keyword evidence="4" id="KW-1185">Reference proteome</keyword>
<protein>
    <submittedName>
        <fullName evidence="3">Uncharacterized protein</fullName>
    </submittedName>
</protein>
<keyword evidence="2" id="KW-0812">Transmembrane</keyword>
<dbReference type="Proteomes" id="UP000253891">
    <property type="component" value="Unassembled WGS sequence"/>
</dbReference>
<gene>
    <name evidence="3" type="ORF">FFIC_284940</name>
</gene>
<name>A0A0K8MIW2_9LACO</name>
<feature type="compositionally biased region" description="Polar residues" evidence="1">
    <location>
        <begin position="32"/>
        <end position="41"/>
    </location>
</feature>
<proteinExistence type="predicted"/>
<evidence type="ECO:0000313" key="4">
    <source>
        <dbReference type="Proteomes" id="UP000253891"/>
    </source>
</evidence>
<dbReference type="AlphaFoldDB" id="A0A0K8MIW2"/>
<reference evidence="3 4" key="1">
    <citation type="journal article" date="2015" name="BMC Genomics">
        <title>Comparative genomics of Fructobacillus spp. and Leuconostoc spp. reveals niche-specific evolution of Fructobacillus spp.</title>
        <authorList>
            <person name="Endo A."/>
            <person name="Tanizawa Y."/>
            <person name="Tanaka N."/>
            <person name="Maeno S."/>
            <person name="Kumar H."/>
            <person name="Shiwa Y."/>
            <person name="Okada S."/>
            <person name="Yoshikawa H."/>
            <person name="Dicks L."/>
            <person name="Nakagawa J."/>
            <person name="Arita M."/>
        </authorList>
    </citation>
    <scope>NUCLEOTIDE SEQUENCE [LARGE SCALE GENOMIC DNA]</scope>
    <source>
        <strain evidence="3 4">JCM 12225</strain>
    </source>
</reference>
<dbReference type="EMBL" id="DF968005">
    <property type="protein sequence ID" value="GAP00476.1"/>
    <property type="molecule type" value="Genomic_DNA"/>
</dbReference>
<feature type="compositionally biased region" description="Low complexity" evidence="1">
    <location>
        <begin position="208"/>
        <end position="218"/>
    </location>
</feature>
<sequence length="218" mass="23891">MGKKTYAWLTGAAVVIIGGVGVTTVLAPKSNNHDGSSSTVVAKNKTDKSGTTDKSSKQAEDFDKLSQKDKAAVLIKATFIDSDDGDSSASELFYHTHYMFYSGKPNKMVIFDNGEGAGGVLEHSYRYTDTHDGNYQVSTADSTAEDDAHTDKDNSYWKFEKNLSKKDLYQNYLNNRDAINKIIALVDFSKAKEDFSYLPMDQDSVPANSSSNQDSSQS</sequence>
<organism evidence="3 4">
    <name type="scientific">Fructobacillus ficulneus</name>
    <dbReference type="NCBI Taxonomy" id="157463"/>
    <lineage>
        <taxon>Bacteria</taxon>
        <taxon>Bacillati</taxon>
        <taxon>Bacillota</taxon>
        <taxon>Bacilli</taxon>
        <taxon>Lactobacillales</taxon>
        <taxon>Lactobacillaceae</taxon>
        <taxon>Fructobacillus</taxon>
    </lineage>
</organism>